<gene>
    <name evidence="10" type="ORF">RV00_GL000856</name>
</gene>
<dbReference type="AlphaFoldDB" id="A0A1L8SR78"/>
<evidence type="ECO:0000256" key="8">
    <source>
        <dbReference type="ARBA" id="ARBA00023264"/>
    </source>
</evidence>
<evidence type="ECO:0000256" key="2">
    <source>
        <dbReference type="ARBA" id="ARBA00005983"/>
    </source>
</evidence>
<dbReference type="EMBL" id="JXKM01000014">
    <property type="protein sequence ID" value="OJG34324.1"/>
    <property type="molecule type" value="Genomic_DNA"/>
</dbReference>
<organism evidence="10 11">
    <name type="scientific">Enterococcus devriesei</name>
    <dbReference type="NCBI Taxonomy" id="319970"/>
    <lineage>
        <taxon>Bacteria</taxon>
        <taxon>Bacillati</taxon>
        <taxon>Bacillota</taxon>
        <taxon>Bacilli</taxon>
        <taxon>Lactobacillales</taxon>
        <taxon>Enterococcaceae</taxon>
        <taxon>Enterococcus</taxon>
    </lineage>
</organism>
<dbReference type="RefSeq" id="WP_071863202.1">
    <property type="nucleotide sequence ID" value="NZ_JBHLVS010000027.1"/>
</dbReference>
<feature type="domain" description="DAGKc" evidence="9">
    <location>
        <begin position="1"/>
        <end position="147"/>
    </location>
</feature>
<name>A0A1L8SR78_9ENTE</name>
<dbReference type="GO" id="GO:0008654">
    <property type="term" value="P:phospholipid biosynthetic process"/>
    <property type="evidence" value="ECO:0007669"/>
    <property type="project" value="UniProtKB-KW"/>
</dbReference>
<evidence type="ECO:0000256" key="1">
    <source>
        <dbReference type="ARBA" id="ARBA00001946"/>
    </source>
</evidence>
<accession>A0A1L8SR78</accession>
<evidence type="ECO:0000256" key="4">
    <source>
        <dbReference type="ARBA" id="ARBA00022741"/>
    </source>
</evidence>
<dbReference type="SUPFAM" id="SSF111331">
    <property type="entry name" value="NAD kinase/diacylglycerol kinase-like"/>
    <property type="match status" value="1"/>
</dbReference>
<keyword evidence="5" id="KW-0418">Kinase</keyword>
<dbReference type="GO" id="GO:0016301">
    <property type="term" value="F:kinase activity"/>
    <property type="evidence" value="ECO:0007669"/>
    <property type="project" value="UniProtKB-KW"/>
</dbReference>
<evidence type="ECO:0000256" key="6">
    <source>
        <dbReference type="ARBA" id="ARBA00022840"/>
    </source>
</evidence>
<dbReference type="PROSITE" id="PS50146">
    <property type="entry name" value="DAGK"/>
    <property type="match status" value="1"/>
</dbReference>
<protein>
    <recommendedName>
        <fullName evidence="9">DAGKc domain-containing protein</fullName>
    </recommendedName>
</protein>
<keyword evidence="8" id="KW-1208">Phospholipid metabolism</keyword>
<keyword evidence="11" id="KW-1185">Reference proteome</keyword>
<dbReference type="InterPro" id="IPR001206">
    <property type="entry name" value="Diacylglycerol_kinase_cat_dom"/>
</dbReference>
<dbReference type="STRING" id="319970.RV00_GL000856"/>
<evidence type="ECO:0000256" key="3">
    <source>
        <dbReference type="ARBA" id="ARBA00022679"/>
    </source>
</evidence>
<dbReference type="InterPro" id="IPR005218">
    <property type="entry name" value="Diacylglycerol/lipid_kinase"/>
</dbReference>
<keyword evidence="7" id="KW-0594">Phospholipid biosynthesis</keyword>
<proteinExistence type="inferred from homology"/>
<comment type="caution">
    <text evidence="10">The sequence shown here is derived from an EMBL/GenBank/DDBJ whole genome shotgun (WGS) entry which is preliminary data.</text>
</comment>
<dbReference type="Pfam" id="PF19279">
    <property type="entry name" value="YegS_C"/>
    <property type="match status" value="1"/>
</dbReference>
<dbReference type="InterPro" id="IPR016064">
    <property type="entry name" value="NAD/diacylglycerol_kinase_sf"/>
</dbReference>
<dbReference type="InterPro" id="IPR017438">
    <property type="entry name" value="ATP-NAD_kinase_N"/>
</dbReference>
<dbReference type="InterPro" id="IPR045540">
    <property type="entry name" value="YegS/DAGK_C"/>
</dbReference>
<evidence type="ECO:0000259" key="9">
    <source>
        <dbReference type="PROSITE" id="PS50146"/>
    </source>
</evidence>
<evidence type="ECO:0000313" key="11">
    <source>
        <dbReference type="Proteomes" id="UP000183700"/>
    </source>
</evidence>
<keyword evidence="6" id="KW-0067">ATP-binding</keyword>
<evidence type="ECO:0000313" key="10">
    <source>
        <dbReference type="EMBL" id="OJG34324.1"/>
    </source>
</evidence>
<dbReference type="Pfam" id="PF00781">
    <property type="entry name" value="DAGK_cat"/>
    <property type="match status" value="1"/>
</dbReference>
<dbReference type="Gene3D" id="2.60.200.40">
    <property type="match status" value="1"/>
</dbReference>
<comment type="similarity">
    <text evidence="2">Belongs to the diacylglycerol/lipid kinase family.</text>
</comment>
<dbReference type="Gene3D" id="3.40.50.10330">
    <property type="entry name" value="Probable inorganic polyphosphate/atp-NAD kinase, domain 1"/>
    <property type="match status" value="1"/>
</dbReference>
<evidence type="ECO:0000256" key="7">
    <source>
        <dbReference type="ARBA" id="ARBA00023209"/>
    </source>
</evidence>
<dbReference type="InterPro" id="IPR050187">
    <property type="entry name" value="Lipid_Phosphate_FormReg"/>
</dbReference>
<keyword evidence="4" id="KW-0547">Nucleotide-binding</keyword>
<dbReference type="PANTHER" id="PTHR12358:SF54">
    <property type="entry name" value="SPHINGOSINE KINASE RELATED PROTEIN"/>
    <property type="match status" value="1"/>
</dbReference>
<sequence>MKFHYHLLINPAAGSGNGGKKAEKIIQLLDDGNYTYTPYYTEKPGDEKALVERLGALLSPWSATCEEDHLDNSFHLLVVIGGDGTLHEVVNQFYTLGLELPVSYIPAGSGNDFARGIGLSRDPEKAFEQITSALQPQPINVFHYEEKIREESGLVLNNVGIGLDALIVATTNASTSKKVLNKYHLGSASYALYLVKAILTQKTFPILVELNGQSLNFERTFLCTTTNIPYFGGGIAIAPMADPKKDTIDLVVVEKPNLPAILRFLIQLLRKKHTENKHYKHFTSSRIRIVSVVPQHGQADGENMGERSFDINFSTTTQYIWYADKRTEK</sequence>
<dbReference type="OrthoDB" id="9786026at2"/>
<evidence type="ECO:0000256" key="5">
    <source>
        <dbReference type="ARBA" id="ARBA00022777"/>
    </source>
</evidence>
<dbReference type="NCBIfam" id="TIGR00147">
    <property type="entry name" value="YegS/Rv2252/BmrU family lipid kinase"/>
    <property type="match status" value="1"/>
</dbReference>
<dbReference type="PANTHER" id="PTHR12358">
    <property type="entry name" value="SPHINGOSINE KINASE"/>
    <property type="match status" value="1"/>
</dbReference>
<reference evidence="10 11" key="1">
    <citation type="submission" date="2014-12" db="EMBL/GenBank/DDBJ databases">
        <title>Draft genome sequences of 29 type strains of Enterococci.</title>
        <authorList>
            <person name="Zhong Z."/>
            <person name="Sun Z."/>
            <person name="Liu W."/>
            <person name="Zhang W."/>
            <person name="Zhang H."/>
        </authorList>
    </citation>
    <scope>NUCLEOTIDE SEQUENCE [LARGE SCALE GENOMIC DNA]</scope>
    <source>
        <strain evidence="10 11">DSM 22802</strain>
    </source>
</reference>
<keyword evidence="3" id="KW-0808">Transferase</keyword>
<keyword evidence="7" id="KW-0444">Lipid biosynthesis</keyword>
<dbReference type="Proteomes" id="UP000183700">
    <property type="component" value="Unassembled WGS sequence"/>
</dbReference>
<keyword evidence="7" id="KW-0443">Lipid metabolism</keyword>
<comment type="cofactor">
    <cofactor evidence="1">
        <name>Mg(2+)</name>
        <dbReference type="ChEBI" id="CHEBI:18420"/>
    </cofactor>
</comment>
<dbReference type="GO" id="GO:0005524">
    <property type="term" value="F:ATP binding"/>
    <property type="evidence" value="ECO:0007669"/>
    <property type="project" value="UniProtKB-KW"/>
</dbReference>
<dbReference type="SMART" id="SM00046">
    <property type="entry name" value="DAGKc"/>
    <property type="match status" value="1"/>
</dbReference>